<feature type="non-terminal residue" evidence="1">
    <location>
        <position position="117"/>
    </location>
</feature>
<reference evidence="1" key="1">
    <citation type="submission" date="2022-06" db="EMBL/GenBank/DDBJ databases">
        <title>Phylogenomic reconstructions and comparative analyses of Kickxellomycotina fungi.</title>
        <authorList>
            <person name="Reynolds N.K."/>
            <person name="Stajich J.E."/>
            <person name="Barry K."/>
            <person name="Grigoriev I.V."/>
            <person name="Crous P."/>
            <person name="Smith M.E."/>
        </authorList>
    </citation>
    <scope>NUCLEOTIDE SEQUENCE</scope>
    <source>
        <strain evidence="1">RSA 2271</strain>
    </source>
</reference>
<proteinExistence type="predicted"/>
<comment type="caution">
    <text evidence="1">The sequence shown here is derived from an EMBL/GenBank/DDBJ whole genome shotgun (WGS) entry which is preliminary data.</text>
</comment>
<protein>
    <submittedName>
        <fullName evidence="1">Uncharacterized protein</fullName>
    </submittedName>
</protein>
<dbReference type="Proteomes" id="UP001145114">
    <property type="component" value="Unassembled WGS sequence"/>
</dbReference>
<organism evidence="1 2">
    <name type="scientific">Spiromyces aspiralis</name>
    <dbReference type="NCBI Taxonomy" id="68401"/>
    <lineage>
        <taxon>Eukaryota</taxon>
        <taxon>Fungi</taxon>
        <taxon>Fungi incertae sedis</taxon>
        <taxon>Zoopagomycota</taxon>
        <taxon>Kickxellomycotina</taxon>
        <taxon>Kickxellomycetes</taxon>
        <taxon>Kickxellales</taxon>
        <taxon>Kickxellaceae</taxon>
        <taxon>Spiromyces</taxon>
    </lineage>
</organism>
<evidence type="ECO:0000313" key="1">
    <source>
        <dbReference type="EMBL" id="KAJ1672928.1"/>
    </source>
</evidence>
<sequence>MCGRDLPNDILLVNAHIDACLQLQEDPGNVANDIVSSPQRAAVNPAQPEGYDDEDDQQGPVVEYEWAGQRRIRATALLEGGIGGTGIGAAVSSKRKQQDVDDDIDVDEDDEENYGPS</sequence>
<keyword evidence="2" id="KW-1185">Reference proteome</keyword>
<gene>
    <name evidence="1" type="ORF">EV182_006217</name>
</gene>
<accession>A0ACC1H907</accession>
<dbReference type="EMBL" id="JAMZIH010007624">
    <property type="protein sequence ID" value="KAJ1672928.1"/>
    <property type="molecule type" value="Genomic_DNA"/>
</dbReference>
<evidence type="ECO:0000313" key="2">
    <source>
        <dbReference type="Proteomes" id="UP001145114"/>
    </source>
</evidence>
<name>A0ACC1H907_9FUNG</name>